<name>A0A317X631_9EURO</name>
<dbReference type="Proteomes" id="UP000246702">
    <property type="component" value="Unassembled WGS sequence"/>
</dbReference>
<evidence type="ECO:0000256" key="2">
    <source>
        <dbReference type="SAM" id="Phobius"/>
    </source>
</evidence>
<feature type="transmembrane region" description="Helical" evidence="2">
    <location>
        <begin position="106"/>
        <end position="126"/>
    </location>
</feature>
<keyword evidence="4" id="KW-1185">Reference proteome</keyword>
<evidence type="ECO:0000256" key="1">
    <source>
        <dbReference type="SAM" id="MobiDB-lite"/>
    </source>
</evidence>
<protein>
    <submittedName>
        <fullName evidence="3">Uncharacterized protein</fullName>
    </submittedName>
</protein>
<proteinExistence type="predicted"/>
<dbReference type="RefSeq" id="XP_025469778.1">
    <property type="nucleotide sequence ID" value="XM_025617056.1"/>
</dbReference>
<dbReference type="OrthoDB" id="4509181at2759"/>
<dbReference type="GeneID" id="37119199"/>
<dbReference type="EMBL" id="MSFK01000007">
    <property type="protein sequence ID" value="PWY93017.1"/>
    <property type="molecule type" value="Genomic_DNA"/>
</dbReference>
<keyword evidence="2" id="KW-0812">Transmembrane</keyword>
<evidence type="ECO:0000313" key="4">
    <source>
        <dbReference type="Proteomes" id="UP000246702"/>
    </source>
</evidence>
<feature type="transmembrane region" description="Helical" evidence="2">
    <location>
        <begin position="641"/>
        <end position="664"/>
    </location>
</feature>
<feature type="transmembrane region" description="Helical" evidence="2">
    <location>
        <begin position="146"/>
        <end position="165"/>
    </location>
</feature>
<feature type="region of interest" description="Disordered" evidence="1">
    <location>
        <begin position="1"/>
        <end position="23"/>
    </location>
</feature>
<accession>A0A317X631</accession>
<keyword evidence="2" id="KW-0472">Membrane</keyword>
<reference evidence="3 4" key="1">
    <citation type="submission" date="2016-12" db="EMBL/GenBank/DDBJ databases">
        <title>The genomes of Aspergillus section Nigri reveals drivers in fungal speciation.</title>
        <authorList>
            <consortium name="DOE Joint Genome Institute"/>
            <person name="Vesth T.C."/>
            <person name="Nybo J."/>
            <person name="Theobald S."/>
            <person name="Brandl J."/>
            <person name="Frisvad J.C."/>
            <person name="Nielsen K.F."/>
            <person name="Lyhne E.K."/>
            <person name="Kogle M.E."/>
            <person name="Kuo A."/>
            <person name="Riley R."/>
            <person name="Clum A."/>
            <person name="Nolan M."/>
            <person name="Lipzen A."/>
            <person name="Salamov A."/>
            <person name="Henrissat B."/>
            <person name="Wiebenga A."/>
            <person name="De Vries R.P."/>
            <person name="Grigoriev I.V."/>
            <person name="Mortensen U.H."/>
            <person name="Andersen M.R."/>
            <person name="Baker S.E."/>
        </authorList>
    </citation>
    <scope>NUCLEOTIDE SEQUENCE [LARGE SCALE GENOMIC DNA]</scope>
    <source>
        <strain evidence="3 4">CBS 115572</strain>
    </source>
</reference>
<evidence type="ECO:0000313" key="3">
    <source>
        <dbReference type="EMBL" id="PWY93017.1"/>
    </source>
</evidence>
<gene>
    <name evidence="3" type="ORF">BO94DRAFT_622225</name>
</gene>
<sequence>MGSQENVETGCTPIISRDNSANEQGRHVPATQIRRSPYVVLLVLFYAALVLFAWIVTCRLSYRPITANHYGAWIWEDSNNGWGWTNTDYVVEAYRRNERWYRAARVVQSIASVLTIPLTSAMMVLADKGWTDVGTYFRLASRHGSRYISSFLVWAVLLHIIGGIISPLQQIFLSTVTIKTPTYPMEVGYLLDIPDKFQESAIESSGEDATVAMARAYLASTSGNDFPSQLWAKSVNCTPTEEVSFEKAELCSIGGTSWGNLSILADPFLAQLPKDYNTGLVQQFMPRFNSTAQYTNISAADFPTNCDTTAGALSIRQSNTPINVTDEVLSWAVHACMPADLRVSPRTNTRARQNFTEELYLNVSLSEALRSEIEDGDTFMPVSQYFRITVDTTAGYFELPNYMSGQTAGPLLQDDPSSECGNSCEAQGSASTSYDIAYDFPSDPFPTKRHTKYTKPSIEPLELIRNKGPLLTTALALFGPNSWLDLVNRYSDLYEHHNLTNSTICIDTAPLSRILNLNTLTTTNPSSSLFQINPINTCINPTSPNPTQNQPEGLTNTLLASSWLYNFLTPTASNDPTHIYTLRNDTTSTTGTAYLSNAFTIAAYLSHMAWISEGNSISNTLTVAFDMGADSQKPATSRTGMVLVSVLIGVDLVGLVGTAAYASWFPRWTGALDAFSLLRMGGKLG</sequence>
<dbReference type="AlphaFoldDB" id="A0A317X631"/>
<organism evidence="3 4">
    <name type="scientific">Aspergillus sclerotioniger CBS 115572</name>
    <dbReference type="NCBI Taxonomy" id="1450535"/>
    <lineage>
        <taxon>Eukaryota</taxon>
        <taxon>Fungi</taxon>
        <taxon>Dikarya</taxon>
        <taxon>Ascomycota</taxon>
        <taxon>Pezizomycotina</taxon>
        <taxon>Eurotiomycetes</taxon>
        <taxon>Eurotiomycetidae</taxon>
        <taxon>Eurotiales</taxon>
        <taxon>Aspergillaceae</taxon>
        <taxon>Aspergillus</taxon>
        <taxon>Aspergillus subgen. Circumdati</taxon>
    </lineage>
</organism>
<feature type="transmembrane region" description="Helical" evidence="2">
    <location>
        <begin position="38"/>
        <end position="56"/>
    </location>
</feature>
<comment type="caution">
    <text evidence="3">The sequence shown here is derived from an EMBL/GenBank/DDBJ whole genome shotgun (WGS) entry which is preliminary data.</text>
</comment>
<keyword evidence="2" id="KW-1133">Transmembrane helix</keyword>